<dbReference type="Gene3D" id="1.10.10.60">
    <property type="entry name" value="Homeodomain-like"/>
    <property type="match status" value="2"/>
</dbReference>
<evidence type="ECO:0000256" key="4">
    <source>
        <dbReference type="SAM" id="Phobius"/>
    </source>
</evidence>
<keyword evidence="3" id="KW-0804">Transcription</keyword>
<feature type="transmembrane region" description="Helical" evidence="4">
    <location>
        <begin position="300"/>
        <end position="320"/>
    </location>
</feature>
<accession>A0A7X0VX87</accession>
<dbReference type="Pfam" id="PF12833">
    <property type="entry name" value="HTH_18"/>
    <property type="match status" value="1"/>
</dbReference>
<keyword evidence="2" id="KW-0238">DNA-binding</keyword>
<keyword evidence="7" id="KW-1185">Reference proteome</keyword>
<dbReference type="SMART" id="SM00342">
    <property type="entry name" value="HTH_ARAC"/>
    <property type="match status" value="1"/>
</dbReference>
<protein>
    <submittedName>
        <fullName evidence="6">AraC family transcriptional regulator</fullName>
    </submittedName>
</protein>
<evidence type="ECO:0000259" key="5">
    <source>
        <dbReference type="PROSITE" id="PS01124"/>
    </source>
</evidence>
<dbReference type="InterPro" id="IPR009057">
    <property type="entry name" value="Homeodomain-like_sf"/>
</dbReference>
<dbReference type="PANTHER" id="PTHR43280">
    <property type="entry name" value="ARAC-FAMILY TRANSCRIPTIONAL REGULATOR"/>
    <property type="match status" value="1"/>
</dbReference>
<keyword evidence="4" id="KW-0472">Membrane</keyword>
<dbReference type="InterPro" id="IPR041522">
    <property type="entry name" value="CdaR_GGDEF"/>
</dbReference>
<dbReference type="PROSITE" id="PS01124">
    <property type="entry name" value="HTH_ARAC_FAMILY_2"/>
    <property type="match status" value="1"/>
</dbReference>
<sequence>MRATKRSVRSYFQSRLLLKYALSYILMFLIPLSGVTFFVYDNAVKNLRYEIEQSNLNQLNQVRLTIDDRMTELQDISFKIAYDARLTPFMVRHPYYSRDAILALSSYKANSQLLENLFLYYHGDSVIYSSNGLADLNVVFGKLYRFENWKREDAVRDLNEVKKTVIRPAENVSVYSRSEPMLTLLVPIKPNDPYPYGTLVYLLKESKLTGVMDTILSDFTGSSYIFDQDGKVLTSSSHGEALAQEDLDVLSSLSPGTHRLVLEGEQQSIVSVQSQLNGWTYVTTMPSYQFFSRVAHIQTLIALIFGIAVAAGIVAAMVLARRQYHPIKDLMEFAKQRSNGSEPAKTRNEWEWIRQTIHDYSARIDMQEPFVRNQCMLLLLKHGKPDDPEIERMIAETGLEFPNGEGFYFSAIIAWGDSRNEEKSWRERHLLQEMLSYFELPDMEARVYGIEFSHEDRFALMVSLPAGDRAAVQEKMERLIDLIRVMVLENSRLVPTIGVGSVYDDLGRLNQSFIEASTALEHRNVGSGGSVTYFEHLGEFASSASGSFWIPKKSMLKLEQSLKQGNETVAVEMIADMMASIRDESPQAYLLRCLQFEMLNTLLRTASELGMDEAFRRLPGLTSFETGEDLEAKLVALAAGICRQVVRNTETGQASLIDDIVAYVDEQFTDYTMSLEHVALKYSISTSYLSRAFKEKTGANFSQYVWHCRMEKAIRLLVSSSAPLQEIVEQVGYFDAPNFIRKFKKEVGCTPGQYRKLHASGQTGA</sequence>
<evidence type="ECO:0000256" key="3">
    <source>
        <dbReference type="ARBA" id="ARBA00023163"/>
    </source>
</evidence>
<dbReference type="PANTHER" id="PTHR43280:SF2">
    <property type="entry name" value="HTH-TYPE TRANSCRIPTIONAL REGULATOR EXSA"/>
    <property type="match status" value="1"/>
</dbReference>
<dbReference type="AlphaFoldDB" id="A0A7X0VX87"/>
<reference evidence="6 7" key="1">
    <citation type="submission" date="2020-08" db="EMBL/GenBank/DDBJ databases">
        <title>Cohnella phylogeny.</title>
        <authorList>
            <person name="Dunlap C."/>
        </authorList>
    </citation>
    <scope>NUCLEOTIDE SEQUENCE [LARGE SCALE GENOMIC DNA]</scope>
    <source>
        <strain evidence="6 7">CBP 2801</strain>
    </source>
</reference>
<gene>
    <name evidence="6" type="ORF">H7C18_24155</name>
</gene>
<organism evidence="6 7">
    <name type="scientific">Cohnella zeiphila</name>
    <dbReference type="NCBI Taxonomy" id="2761120"/>
    <lineage>
        <taxon>Bacteria</taxon>
        <taxon>Bacillati</taxon>
        <taxon>Bacillota</taxon>
        <taxon>Bacilli</taxon>
        <taxon>Bacillales</taxon>
        <taxon>Paenibacillaceae</taxon>
        <taxon>Cohnella</taxon>
    </lineage>
</organism>
<dbReference type="GO" id="GO:0003700">
    <property type="term" value="F:DNA-binding transcription factor activity"/>
    <property type="evidence" value="ECO:0007669"/>
    <property type="project" value="InterPro"/>
</dbReference>
<proteinExistence type="predicted"/>
<keyword evidence="4" id="KW-0812">Transmembrane</keyword>
<dbReference type="Pfam" id="PF17853">
    <property type="entry name" value="GGDEF_2"/>
    <property type="match status" value="1"/>
</dbReference>
<evidence type="ECO:0000313" key="6">
    <source>
        <dbReference type="EMBL" id="MBB6734019.1"/>
    </source>
</evidence>
<dbReference type="Proteomes" id="UP000564644">
    <property type="component" value="Unassembled WGS sequence"/>
</dbReference>
<evidence type="ECO:0000256" key="1">
    <source>
        <dbReference type="ARBA" id="ARBA00023015"/>
    </source>
</evidence>
<dbReference type="EMBL" id="JACJVO010000032">
    <property type="protein sequence ID" value="MBB6734019.1"/>
    <property type="molecule type" value="Genomic_DNA"/>
</dbReference>
<keyword evidence="4" id="KW-1133">Transmembrane helix</keyword>
<keyword evidence="1" id="KW-0805">Transcription regulation</keyword>
<feature type="transmembrane region" description="Helical" evidence="4">
    <location>
        <begin position="21"/>
        <end position="40"/>
    </location>
</feature>
<feature type="domain" description="HTH araC/xylS-type" evidence="5">
    <location>
        <begin position="658"/>
        <end position="757"/>
    </location>
</feature>
<name>A0A7X0VX87_9BACL</name>
<evidence type="ECO:0000313" key="7">
    <source>
        <dbReference type="Proteomes" id="UP000564644"/>
    </source>
</evidence>
<dbReference type="SUPFAM" id="SSF46689">
    <property type="entry name" value="Homeodomain-like"/>
    <property type="match status" value="1"/>
</dbReference>
<dbReference type="GO" id="GO:0043565">
    <property type="term" value="F:sequence-specific DNA binding"/>
    <property type="evidence" value="ECO:0007669"/>
    <property type="project" value="InterPro"/>
</dbReference>
<dbReference type="InterPro" id="IPR018060">
    <property type="entry name" value="HTH_AraC"/>
</dbReference>
<comment type="caution">
    <text evidence="6">The sequence shown here is derived from an EMBL/GenBank/DDBJ whole genome shotgun (WGS) entry which is preliminary data.</text>
</comment>
<evidence type="ECO:0000256" key="2">
    <source>
        <dbReference type="ARBA" id="ARBA00023125"/>
    </source>
</evidence>